<evidence type="ECO:0000256" key="10">
    <source>
        <dbReference type="ARBA" id="ARBA00023303"/>
    </source>
</evidence>
<evidence type="ECO:0000313" key="13">
    <source>
        <dbReference type="Proteomes" id="UP000299102"/>
    </source>
</evidence>
<dbReference type="EMBL" id="BGZK01000102">
    <property type="protein sequence ID" value="GBP18943.1"/>
    <property type="molecule type" value="Genomic_DNA"/>
</dbReference>
<dbReference type="InterPro" id="IPR003929">
    <property type="entry name" value="K_chnl_BK_asu"/>
</dbReference>
<comment type="caution">
    <text evidence="12">The sequence shown here is derived from an EMBL/GenBank/DDBJ whole genome shotgun (WGS) entry which is preliminary data.</text>
</comment>
<evidence type="ECO:0000256" key="6">
    <source>
        <dbReference type="ARBA" id="ARBA00022958"/>
    </source>
</evidence>
<evidence type="ECO:0000256" key="5">
    <source>
        <dbReference type="ARBA" id="ARBA00022826"/>
    </source>
</evidence>
<dbReference type="STRING" id="151549.A0A4C1TXZ4"/>
<keyword evidence="4" id="KW-0812">Transmembrane</keyword>
<keyword evidence="8" id="KW-0406">Ion transport</keyword>
<reference evidence="12 13" key="1">
    <citation type="journal article" date="2019" name="Commun. Biol.">
        <title>The bagworm genome reveals a unique fibroin gene that provides high tensile strength.</title>
        <authorList>
            <person name="Kono N."/>
            <person name="Nakamura H."/>
            <person name="Ohtoshi R."/>
            <person name="Tomita M."/>
            <person name="Numata K."/>
            <person name="Arakawa K."/>
        </authorList>
    </citation>
    <scope>NUCLEOTIDE SEQUENCE [LARGE SCALE GENOMIC DNA]</scope>
</reference>
<dbReference type="PANTHER" id="PTHR10027">
    <property type="entry name" value="CALCIUM-ACTIVATED POTASSIUM CHANNEL ALPHA CHAIN"/>
    <property type="match status" value="1"/>
</dbReference>
<accession>A0A4C1TXZ4</accession>
<dbReference type="GO" id="GO:0045211">
    <property type="term" value="C:postsynaptic membrane"/>
    <property type="evidence" value="ECO:0007669"/>
    <property type="project" value="TreeGrafter"/>
</dbReference>
<comment type="subcellular location">
    <subcellularLocation>
        <location evidence="1">Membrane</location>
        <topology evidence="1">Multi-pass membrane protein</topology>
    </subcellularLocation>
</comment>
<dbReference type="Pfam" id="PF03493">
    <property type="entry name" value="BK_channel_a"/>
    <property type="match status" value="1"/>
</dbReference>
<dbReference type="InterPro" id="IPR047871">
    <property type="entry name" value="K_chnl_Slo-like"/>
</dbReference>
<feature type="domain" description="Calcium-activated potassium channel BK alpha subunit" evidence="11">
    <location>
        <begin position="6"/>
        <end position="56"/>
    </location>
</feature>
<dbReference type="PANTHER" id="PTHR10027:SF33">
    <property type="entry name" value="CALCIUM-ACTIVATED POTASSIUM CHANNEL SUBUNIT ALPHA-1-RELATED"/>
    <property type="match status" value="1"/>
</dbReference>
<keyword evidence="13" id="KW-1185">Reference proteome</keyword>
<dbReference type="Proteomes" id="UP000299102">
    <property type="component" value="Unassembled WGS sequence"/>
</dbReference>
<sequence length="333" mass="37273">MVRRSSPDTQAWQNDYLQGTGCEMYTETLSPSFTGMSFSQASELCFTKLKLLLLAIEIKGEEGIDSKISINPRSAKIQANTQGFFIAQSADEVKSAKVCDKESDTSGSDTIRVGDVRMCQILDFSRCGNDDDAVRDADRLNTTSYMLILSRFSGHVQEGRTRRADGWQGKYVPTCMGSLCMSMCRRAGRAPPPRTAPARRASCLVVHLSATSPILDAAAWRVYAVVRRWVPVFRNANCADVLQMSTTLPPRSRRQSCPRRSMSEVQLTPARAERFITITLFSFLQHAHLTVRALPRGRTTMHKSIRRVHVAGSLRRSPVVYILQLYIIEKLSE</sequence>
<dbReference type="GO" id="GO:0060072">
    <property type="term" value="F:large conductance calcium-activated potassium channel activity"/>
    <property type="evidence" value="ECO:0007669"/>
    <property type="project" value="TreeGrafter"/>
</dbReference>
<evidence type="ECO:0000256" key="9">
    <source>
        <dbReference type="ARBA" id="ARBA00023136"/>
    </source>
</evidence>
<keyword evidence="3" id="KW-0633">Potassium transport</keyword>
<evidence type="ECO:0000256" key="8">
    <source>
        <dbReference type="ARBA" id="ARBA00023065"/>
    </source>
</evidence>
<dbReference type="AlphaFoldDB" id="A0A4C1TXZ4"/>
<protein>
    <submittedName>
        <fullName evidence="12">Calcium-activated potassium channel slowpoke</fullName>
    </submittedName>
</protein>
<keyword evidence="10 12" id="KW-0407">Ion channel</keyword>
<keyword evidence="5" id="KW-0631">Potassium channel</keyword>
<evidence type="ECO:0000256" key="4">
    <source>
        <dbReference type="ARBA" id="ARBA00022692"/>
    </source>
</evidence>
<keyword evidence="9" id="KW-0472">Membrane</keyword>
<keyword evidence="7" id="KW-1133">Transmembrane helix</keyword>
<evidence type="ECO:0000256" key="3">
    <source>
        <dbReference type="ARBA" id="ARBA00022538"/>
    </source>
</evidence>
<name>A0A4C1TXZ4_EUMVA</name>
<keyword evidence="2" id="KW-0813">Transport</keyword>
<proteinExistence type="predicted"/>
<gene>
    <name evidence="12" type="primary">slo</name>
    <name evidence="12" type="ORF">EVAR_20476_1</name>
</gene>
<evidence type="ECO:0000256" key="7">
    <source>
        <dbReference type="ARBA" id="ARBA00022989"/>
    </source>
</evidence>
<organism evidence="12 13">
    <name type="scientific">Eumeta variegata</name>
    <name type="common">Bagworm moth</name>
    <name type="synonym">Eumeta japonica</name>
    <dbReference type="NCBI Taxonomy" id="151549"/>
    <lineage>
        <taxon>Eukaryota</taxon>
        <taxon>Metazoa</taxon>
        <taxon>Ecdysozoa</taxon>
        <taxon>Arthropoda</taxon>
        <taxon>Hexapoda</taxon>
        <taxon>Insecta</taxon>
        <taxon>Pterygota</taxon>
        <taxon>Neoptera</taxon>
        <taxon>Endopterygota</taxon>
        <taxon>Lepidoptera</taxon>
        <taxon>Glossata</taxon>
        <taxon>Ditrysia</taxon>
        <taxon>Tineoidea</taxon>
        <taxon>Psychidae</taxon>
        <taxon>Oiketicinae</taxon>
        <taxon>Eumeta</taxon>
    </lineage>
</organism>
<evidence type="ECO:0000256" key="1">
    <source>
        <dbReference type="ARBA" id="ARBA00004141"/>
    </source>
</evidence>
<evidence type="ECO:0000256" key="2">
    <source>
        <dbReference type="ARBA" id="ARBA00022448"/>
    </source>
</evidence>
<evidence type="ECO:0000313" key="12">
    <source>
        <dbReference type="EMBL" id="GBP18943.1"/>
    </source>
</evidence>
<keyword evidence="6" id="KW-0630">Potassium</keyword>
<dbReference type="OrthoDB" id="10035564at2759"/>
<evidence type="ECO:0000259" key="11">
    <source>
        <dbReference type="Pfam" id="PF03493"/>
    </source>
</evidence>